<gene>
    <name evidence="3" type="ORF">Sviol_06350</name>
</gene>
<accession>A0ABQ3QG44</accession>
<feature type="transmembrane region" description="Helical" evidence="2">
    <location>
        <begin position="60"/>
        <end position="82"/>
    </location>
</feature>
<evidence type="ECO:0000313" key="3">
    <source>
        <dbReference type="EMBL" id="GHI36227.1"/>
    </source>
</evidence>
<keyword evidence="2" id="KW-0812">Transmembrane</keyword>
<keyword evidence="4" id="KW-1185">Reference proteome</keyword>
<protein>
    <recommendedName>
        <fullName evidence="5">Secreted protein</fullName>
    </recommendedName>
</protein>
<dbReference type="Proteomes" id="UP001050808">
    <property type="component" value="Unassembled WGS sequence"/>
</dbReference>
<organism evidence="3 4">
    <name type="scientific">Streptomyces violascens</name>
    <dbReference type="NCBI Taxonomy" id="67381"/>
    <lineage>
        <taxon>Bacteria</taxon>
        <taxon>Bacillati</taxon>
        <taxon>Actinomycetota</taxon>
        <taxon>Actinomycetes</taxon>
        <taxon>Kitasatosporales</taxon>
        <taxon>Streptomycetaceae</taxon>
        <taxon>Streptomyces</taxon>
    </lineage>
</organism>
<feature type="region of interest" description="Disordered" evidence="1">
    <location>
        <begin position="1"/>
        <end position="20"/>
    </location>
</feature>
<feature type="region of interest" description="Disordered" evidence="1">
    <location>
        <begin position="233"/>
        <end position="266"/>
    </location>
</feature>
<evidence type="ECO:0000256" key="1">
    <source>
        <dbReference type="SAM" id="MobiDB-lite"/>
    </source>
</evidence>
<proteinExistence type="predicted"/>
<sequence length="266" mass="28950">MLRPETRGGSTHLCHGARPYRGTHTAGRVYPAASRLLAQGQPGVRGRSPTGRQQPMSSGVVIILTAVAVIVVVAVVLGMFVVRRGGHGLRRRFGPEYERTVAEHNGDVKAAEKDLDERVRRYGNLKVLPPTAEVRGRYSAEWARVQEEFVDSPTRAVADAEALLGRLAQERGFPDGSSEEQLAALSVHHPQHLDGYRRIRGVAEGADGRRASTEELRETLVQAHEFFVVLSGERRGQKAGGPAGRSGRHASRGGMRHHDIARGSQS</sequence>
<evidence type="ECO:0000256" key="2">
    <source>
        <dbReference type="SAM" id="Phobius"/>
    </source>
</evidence>
<evidence type="ECO:0008006" key="5">
    <source>
        <dbReference type="Google" id="ProtNLM"/>
    </source>
</evidence>
<dbReference type="EMBL" id="BNDY01000002">
    <property type="protein sequence ID" value="GHI36227.1"/>
    <property type="molecule type" value="Genomic_DNA"/>
</dbReference>
<name>A0ABQ3QG44_9ACTN</name>
<comment type="caution">
    <text evidence="3">The sequence shown here is derived from an EMBL/GenBank/DDBJ whole genome shotgun (WGS) entry which is preliminary data.</text>
</comment>
<reference evidence="3" key="1">
    <citation type="submission" date="2024-05" db="EMBL/GenBank/DDBJ databases">
        <title>Whole genome shotgun sequence of Streptomyces violascens NBRC 12920.</title>
        <authorList>
            <person name="Komaki H."/>
            <person name="Tamura T."/>
        </authorList>
    </citation>
    <scope>NUCLEOTIDE SEQUENCE</scope>
    <source>
        <strain evidence="3">NBRC 12920</strain>
    </source>
</reference>
<keyword evidence="2" id="KW-1133">Transmembrane helix</keyword>
<evidence type="ECO:0000313" key="4">
    <source>
        <dbReference type="Proteomes" id="UP001050808"/>
    </source>
</evidence>
<keyword evidence="2" id="KW-0472">Membrane</keyword>
<feature type="compositionally biased region" description="Basic and acidic residues" evidence="1">
    <location>
        <begin position="256"/>
        <end position="266"/>
    </location>
</feature>
<feature type="compositionally biased region" description="Basic residues" evidence="1">
    <location>
        <begin position="246"/>
        <end position="255"/>
    </location>
</feature>